<keyword evidence="11 12" id="KW-0472">Membrane</keyword>
<protein>
    <recommendedName>
        <fullName evidence="13">Peptidase M50 domain-containing protein</fullName>
    </recommendedName>
</protein>
<evidence type="ECO:0000313" key="14">
    <source>
        <dbReference type="EMBL" id="RSM85205.1"/>
    </source>
</evidence>
<feature type="transmembrane region" description="Helical" evidence="12">
    <location>
        <begin position="137"/>
        <end position="157"/>
    </location>
</feature>
<name>A0A428ZAW4_KIBAR</name>
<sequence length="234" mass="24456">MSTINRVPVYVHWNVLLVPTALIVAMAVTALPASAPGHPTSVYWAAAMLVGVLFVVSLVAHELAHAVAARRQHIQAKDVTLSCFGGTIRFATDTRTPRAEFVISVAGPAANVALGLLSAVVAVVVDMVGAPNIEAVAFAWLAIVNVLLAVLNLLPGAEMDGGQMLMALLWRVTGDRRRAAAAAVRVGRVSGAVLVLASLTMFVATGSYTGLWLLLSGLLIISQSHDRHRASAGK</sequence>
<keyword evidence="10" id="KW-0482">Metalloprotease</keyword>
<feature type="transmembrane region" description="Helical" evidence="12">
    <location>
        <begin position="101"/>
        <end position="125"/>
    </location>
</feature>
<dbReference type="GO" id="GO:0046872">
    <property type="term" value="F:metal ion binding"/>
    <property type="evidence" value="ECO:0007669"/>
    <property type="project" value="UniProtKB-KW"/>
</dbReference>
<proteinExistence type="inferred from homology"/>
<evidence type="ECO:0000256" key="12">
    <source>
        <dbReference type="SAM" id="Phobius"/>
    </source>
</evidence>
<feature type="transmembrane region" description="Helical" evidence="12">
    <location>
        <begin position="12"/>
        <end position="35"/>
    </location>
</feature>
<dbReference type="AlphaFoldDB" id="A0A428ZAW4"/>
<comment type="cofactor">
    <cofactor evidence="1">
        <name>Zn(2+)</name>
        <dbReference type="ChEBI" id="CHEBI:29105"/>
    </cofactor>
</comment>
<comment type="caution">
    <text evidence="14">The sequence shown here is derived from an EMBL/GenBank/DDBJ whole genome shotgun (WGS) entry which is preliminary data.</text>
</comment>
<evidence type="ECO:0000313" key="15">
    <source>
        <dbReference type="Proteomes" id="UP000287547"/>
    </source>
</evidence>
<feature type="transmembrane region" description="Helical" evidence="12">
    <location>
        <begin position="41"/>
        <end position="61"/>
    </location>
</feature>
<dbReference type="Proteomes" id="UP000287547">
    <property type="component" value="Unassembled WGS sequence"/>
</dbReference>
<keyword evidence="9 12" id="KW-1133">Transmembrane helix</keyword>
<keyword evidence="4" id="KW-0645">Protease</keyword>
<reference evidence="14 15" key="1">
    <citation type="submission" date="2018-05" db="EMBL/GenBank/DDBJ databases">
        <title>Evolution of GPA BGCs.</title>
        <authorList>
            <person name="Waglechner N."/>
            <person name="Wright G.D."/>
        </authorList>
    </citation>
    <scope>NUCLEOTIDE SEQUENCE [LARGE SCALE GENOMIC DNA]</scope>
    <source>
        <strain evidence="14 15">A82846</strain>
    </source>
</reference>
<dbReference type="GO" id="GO:0016020">
    <property type="term" value="C:membrane"/>
    <property type="evidence" value="ECO:0007669"/>
    <property type="project" value="UniProtKB-SubCell"/>
</dbReference>
<evidence type="ECO:0000259" key="13">
    <source>
        <dbReference type="Pfam" id="PF02163"/>
    </source>
</evidence>
<evidence type="ECO:0000256" key="10">
    <source>
        <dbReference type="ARBA" id="ARBA00023049"/>
    </source>
</evidence>
<evidence type="ECO:0000256" key="7">
    <source>
        <dbReference type="ARBA" id="ARBA00022801"/>
    </source>
</evidence>
<keyword evidence="6" id="KW-0479">Metal-binding</keyword>
<keyword evidence="8" id="KW-0862">Zinc</keyword>
<feature type="domain" description="Peptidase M50" evidence="13">
    <location>
        <begin position="138"/>
        <end position="190"/>
    </location>
</feature>
<evidence type="ECO:0000256" key="6">
    <source>
        <dbReference type="ARBA" id="ARBA00022723"/>
    </source>
</evidence>
<evidence type="ECO:0000256" key="11">
    <source>
        <dbReference type="ARBA" id="ARBA00023136"/>
    </source>
</evidence>
<evidence type="ECO:0000256" key="1">
    <source>
        <dbReference type="ARBA" id="ARBA00001947"/>
    </source>
</evidence>
<evidence type="ECO:0000256" key="8">
    <source>
        <dbReference type="ARBA" id="ARBA00022833"/>
    </source>
</evidence>
<evidence type="ECO:0000256" key="3">
    <source>
        <dbReference type="ARBA" id="ARBA00007931"/>
    </source>
</evidence>
<dbReference type="RefSeq" id="WP_051794739.1">
    <property type="nucleotide sequence ID" value="NZ_QHKI01000013.1"/>
</dbReference>
<dbReference type="GO" id="GO:0008237">
    <property type="term" value="F:metallopeptidase activity"/>
    <property type="evidence" value="ECO:0007669"/>
    <property type="project" value="UniProtKB-KW"/>
</dbReference>
<comment type="subcellular location">
    <subcellularLocation>
        <location evidence="2">Membrane</location>
        <topology evidence="2">Multi-pass membrane protein</topology>
    </subcellularLocation>
</comment>
<comment type="similarity">
    <text evidence="3">Belongs to the peptidase M50B family.</text>
</comment>
<dbReference type="InterPro" id="IPR008915">
    <property type="entry name" value="Peptidase_M50"/>
</dbReference>
<organism evidence="14 15">
    <name type="scientific">Kibdelosporangium aridum</name>
    <dbReference type="NCBI Taxonomy" id="2030"/>
    <lineage>
        <taxon>Bacteria</taxon>
        <taxon>Bacillati</taxon>
        <taxon>Actinomycetota</taxon>
        <taxon>Actinomycetes</taxon>
        <taxon>Pseudonocardiales</taxon>
        <taxon>Pseudonocardiaceae</taxon>
        <taxon>Kibdelosporangium</taxon>
    </lineage>
</organism>
<dbReference type="PANTHER" id="PTHR39188:SF3">
    <property type="entry name" value="STAGE IV SPORULATION PROTEIN FB"/>
    <property type="match status" value="1"/>
</dbReference>
<dbReference type="GO" id="GO:0006508">
    <property type="term" value="P:proteolysis"/>
    <property type="evidence" value="ECO:0007669"/>
    <property type="project" value="UniProtKB-KW"/>
</dbReference>
<gene>
    <name evidence="14" type="ORF">DMH04_18065</name>
</gene>
<dbReference type="Pfam" id="PF02163">
    <property type="entry name" value="Peptidase_M50"/>
    <property type="match status" value="2"/>
</dbReference>
<keyword evidence="7" id="KW-0378">Hydrolase</keyword>
<dbReference type="PANTHER" id="PTHR39188">
    <property type="entry name" value="MEMBRANE-ASSOCIATED ZINC METALLOPROTEASE M50B"/>
    <property type="match status" value="1"/>
</dbReference>
<dbReference type="OrthoDB" id="9781963at2"/>
<evidence type="ECO:0000256" key="4">
    <source>
        <dbReference type="ARBA" id="ARBA00022670"/>
    </source>
</evidence>
<accession>A0A428ZAW4</accession>
<evidence type="ECO:0000256" key="5">
    <source>
        <dbReference type="ARBA" id="ARBA00022692"/>
    </source>
</evidence>
<dbReference type="EMBL" id="QHKI01000013">
    <property type="protein sequence ID" value="RSM85205.1"/>
    <property type="molecule type" value="Genomic_DNA"/>
</dbReference>
<feature type="domain" description="Peptidase M50" evidence="13">
    <location>
        <begin position="52"/>
        <end position="125"/>
    </location>
</feature>
<evidence type="ECO:0000256" key="2">
    <source>
        <dbReference type="ARBA" id="ARBA00004141"/>
    </source>
</evidence>
<keyword evidence="5 12" id="KW-0812">Transmembrane</keyword>
<evidence type="ECO:0000256" key="9">
    <source>
        <dbReference type="ARBA" id="ARBA00022989"/>
    </source>
</evidence>